<dbReference type="Proteomes" id="UP000797356">
    <property type="component" value="Chromosome 16"/>
</dbReference>
<dbReference type="InterPro" id="IPR015943">
    <property type="entry name" value="WD40/YVTN_repeat-like_dom_sf"/>
</dbReference>
<evidence type="ECO:0000256" key="4">
    <source>
        <dbReference type="SAM" id="Coils"/>
    </source>
</evidence>
<evidence type="ECO:0000313" key="8">
    <source>
        <dbReference type="Proteomes" id="UP000797356"/>
    </source>
</evidence>
<organism evidence="7 8">
    <name type="scientific">Cocos nucifera</name>
    <name type="common">Coconut palm</name>
    <dbReference type="NCBI Taxonomy" id="13894"/>
    <lineage>
        <taxon>Eukaryota</taxon>
        <taxon>Viridiplantae</taxon>
        <taxon>Streptophyta</taxon>
        <taxon>Embryophyta</taxon>
        <taxon>Tracheophyta</taxon>
        <taxon>Spermatophyta</taxon>
        <taxon>Magnoliopsida</taxon>
        <taxon>Liliopsida</taxon>
        <taxon>Arecaceae</taxon>
        <taxon>Arecoideae</taxon>
        <taxon>Cocoseae</taxon>
        <taxon>Attaleinae</taxon>
        <taxon>Cocos</taxon>
    </lineage>
</organism>
<dbReference type="OrthoDB" id="248320at2759"/>
<dbReference type="Gene3D" id="2.130.10.10">
    <property type="entry name" value="YVTN repeat-like/Quinoprotein amine dehydrogenase"/>
    <property type="match status" value="1"/>
</dbReference>
<feature type="compositionally biased region" description="Polar residues" evidence="5">
    <location>
        <begin position="727"/>
        <end position="736"/>
    </location>
</feature>
<dbReference type="SUPFAM" id="SSF117289">
    <property type="entry name" value="Nucleoporin domain"/>
    <property type="match status" value="1"/>
</dbReference>
<feature type="coiled-coil region" evidence="4">
    <location>
        <begin position="956"/>
        <end position="983"/>
    </location>
</feature>
<evidence type="ECO:0000256" key="1">
    <source>
        <dbReference type="ARBA" id="ARBA00004123"/>
    </source>
</evidence>
<comment type="caution">
    <text evidence="7">The sequence shown here is derived from an EMBL/GenBank/DDBJ whole genome shotgun (WGS) entry which is preliminary data.</text>
</comment>
<dbReference type="PANTHER" id="PTHR34418">
    <property type="entry name" value="NUCLEAR PORE COMPLEX PROTEIN NUP214 ISOFORM X1"/>
    <property type="match status" value="1"/>
</dbReference>
<evidence type="ECO:0000256" key="3">
    <source>
        <dbReference type="ARBA" id="ARBA00023242"/>
    </source>
</evidence>
<dbReference type="AlphaFoldDB" id="A0A8K0IYN4"/>
<dbReference type="PANTHER" id="PTHR34418:SF3">
    <property type="entry name" value="NUCLEAR PORE COMPLEX PROTEIN NUP214"/>
    <property type="match status" value="1"/>
</dbReference>
<reference evidence="7" key="1">
    <citation type="journal article" date="2017" name="Gigascience">
        <title>The genome draft of coconut (Cocos nucifera).</title>
        <authorList>
            <person name="Xiao Y."/>
            <person name="Xu P."/>
            <person name="Fan H."/>
            <person name="Baudouin L."/>
            <person name="Xia W."/>
            <person name="Bocs S."/>
            <person name="Xu J."/>
            <person name="Li Q."/>
            <person name="Guo A."/>
            <person name="Zhou L."/>
            <person name="Li J."/>
            <person name="Wu Y."/>
            <person name="Ma Z."/>
            <person name="Armero A."/>
            <person name="Issali A.E."/>
            <person name="Liu N."/>
            <person name="Peng M."/>
            <person name="Yang Y."/>
        </authorList>
    </citation>
    <scope>NUCLEOTIDE SEQUENCE</scope>
    <source>
        <tissue evidence="7">Spear leaf of Hainan Tall coconut</tissue>
    </source>
</reference>
<dbReference type="Pfam" id="PF16755">
    <property type="entry name" value="Beta-prop_NUP159_NUP214"/>
    <property type="match status" value="1"/>
</dbReference>
<dbReference type="InterPro" id="IPR044694">
    <property type="entry name" value="NUP214"/>
</dbReference>
<dbReference type="InterPro" id="IPR039462">
    <property type="entry name" value="Nup159/Nup146_N"/>
</dbReference>
<keyword evidence="3" id="KW-0539">Nucleus</keyword>
<dbReference type="EMBL" id="CM017887">
    <property type="protein sequence ID" value="KAG1371445.1"/>
    <property type="molecule type" value="Genomic_DNA"/>
</dbReference>
<dbReference type="GO" id="GO:0017056">
    <property type="term" value="F:structural constituent of nuclear pore"/>
    <property type="evidence" value="ECO:0007669"/>
    <property type="project" value="InterPro"/>
</dbReference>
<comment type="subcellular location">
    <subcellularLocation>
        <location evidence="1">Nucleus</location>
    </subcellularLocation>
</comment>
<keyword evidence="4" id="KW-0175">Coiled coil</keyword>
<gene>
    <name evidence="7" type="ORF">COCNU_16G005390</name>
</gene>
<keyword evidence="2" id="KW-0813">Transport</keyword>
<evidence type="ECO:0000256" key="5">
    <source>
        <dbReference type="SAM" id="MobiDB-lite"/>
    </source>
</evidence>
<protein>
    <submittedName>
        <fullName evidence="7">Putative nuclear pore complex protein NUP214</fullName>
    </submittedName>
</protein>
<dbReference type="GO" id="GO:0006405">
    <property type="term" value="P:RNA export from nucleus"/>
    <property type="evidence" value="ECO:0007669"/>
    <property type="project" value="InterPro"/>
</dbReference>
<keyword evidence="8" id="KW-1185">Reference proteome</keyword>
<evidence type="ECO:0000313" key="7">
    <source>
        <dbReference type="EMBL" id="KAG1371445.1"/>
    </source>
</evidence>
<name>A0A8K0IYN4_COCNU</name>
<sequence>MAKEPEDRLIRLEEEIEGPRGGTKDFYFCIIGESVPLKPSDSGFDLQNPPSRPLAVSERVLGLSGFLVAKTQDVIGLAKEIEEKGKGPCVQKSSVVDVQIGRVSILALSGDSSTLAATVGGEIHLFSVSSLLEKEQDPSFSCSIKKSGIVKDLKWQKNAEESFVVLSSHGLLYRGQLKDQLKDVMDNVDAVEWSMEGDFIAIARKNTLSILSSNFEEQLSMLLLFQPWTSDADSECTIKVDSIEWVRDDSIIIGCFRVNEDDIEEGYLVQVITSKERKFTEKASKPVVFSFPDLFEAFVDDILPIGFGPYLLSSYLDHWEFVLVANKKNVDDHVRLLKWSEDDNPREVKASKPVVFSFPDLFEAFVDDILPIGFGPYLLSSYLDHWEFVLVANKKNVDDHVRLLKWSEDDNPREVVFLEFRNDKYTPRILLQENGNDSLLLGFGVDKVSVYEKVKVQVELQTIELSPRCIVLCLTCEGKLIMYHVASFLFRISEPSDLPQSSLLPPNDYNAEKERPSTNALLENELRATTSRLKDDIDGLVPNDKLKQITTEASIVDTGKELKSIGNKDTCEVRRRDNMPAGRKEQSGGGSFFGFGTGQVLNFNQLPVESPQVQGPGLAVSNDAKPGMQELHLSLPGKGASTTSIVDGISSGAMATRQASAKSVAKSSEAGEGPFNFNKMEGVSYGSPATGKSVAADGFSAKSLALVSGGSVPSNTQEKAEVGLRNKSLSFPSNSRLSADLPSGANLKGSIRESSSLMFSYKDAQNEGVAAPWTKTGKAETVSTVRGSVVIEQESSTVDKPVYTRVQPSLDNVRTSESPQMLDPEPALSKEFYNVKDMTKELDTLLSFIEREGGFRDACTVFQQSSLVALEEGLQNLSALSRLCRSKVKQQLMEIQELRNKMLQGLKQFVVIWGGILRIVSAWQLYMEGIVRQASNGQYWDIWNRQKLSPEFELKRQQILNANQNLTKQLIELERHFNSLEINRFGESVRVPPGRRAFHNSIGSSRHIQSLHSVYNTLNSQLAAAEQLSQCLSKQMAMLNINSPSVKRASVTTELFESIGLAYEADAFQSPDMRRIGLASDSVKRTSPLTVTSSNERPRRSILSALKGFEPETARRRRDSLDKVMFKFYLFLNSS</sequence>
<dbReference type="GO" id="GO:0005634">
    <property type="term" value="C:nucleus"/>
    <property type="evidence" value="ECO:0007669"/>
    <property type="project" value="UniProtKB-SubCell"/>
</dbReference>
<evidence type="ECO:0000256" key="2">
    <source>
        <dbReference type="ARBA" id="ARBA00022448"/>
    </source>
</evidence>
<proteinExistence type="predicted"/>
<feature type="domain" description="Nucleoporin Nup159/Nup146 N-terminal" evidence="6">
    <location>
        <begin position="94"/>
        <end position="281"/>
    </location>
</feature>
<reference evidence="7" key="2">
    <citation type="submission" date="2019-07" db="EMBL/GenBank/DDBJ databases">
        <authorList>
            <person name="Yang Y."/>
            <person name="Bocs S."/>
            <person name="Baudouin L."/>
        </authorList>
    </citation>
    <scope>NUCLEOTIDE SEQUENCE</scope>
    <source>
        <tissue evidence="7">Spear leaf of Hainan Tall coconut</tissue>
    </source>
</reference>
<accession>A0A8K0IYN4</accession>
<evidence type="ECO:0000259" key="6">
    <source>
        <dbReference type="Pfam" id="PF16755"/>
    </source>
</evidence>
<feature type="region of interest" description="Disordered" evidence="5">
    <location>
        <begin position="707"/>
        <end position="736"/>
    </location>
</feature>